<dbReference type="Pfam" id="PF14349">
    <property type="entry name" value="SprA_N"/>
    <property type="match status" value="2"/>
</dbReference>
<name>A0A512BBE3_9BACT</name>
<proteinExistence type="predicted"/>
<protein>
    <recommendedName>
        <fullName evidence="3">Gliding motility protein SprA N-terminal domain-containing protein</fullName>
    </recommendedName>
</protein>
<feature type="region of interest" description="Disordered" evidence="1">
    <location>
        <begin position="1889"/>
        <end position="1927"/>
    </location>
</feature>
<dbReference type="NCBIfam" id="TIGR04189">
    <property type="entry name" value="surface_SprA"/>
    <property type="match status" value="1"/>
</dbReference>
<feature type="chain" id="PRO_5021891924" description="Gliding motility protein SprA N-terminal domain-containing protein" evidence="2">
    <location>
        <begin position="35"/>
        <end position="2444"/>
    </location>
</feature>
<evidence type="ECO:0000313" key="4">
    <source>
        <dbReference type="EMBL" id="GEO09291.1"/>
    </source>
</evidence>
<gene>
    <name evidence="4" type="ORF">SAE01_17870</name>
</gene>
<feature type="domain" description="Gliding motility protein SprA N-terminal" evidence="3">
    <location>
        <begin position="1085"/>
        <end position="1606"/>
    </location>
</feature>
<keyword evidence="2" id="KW-0732">Signal</keyword>
<accession>A0A512BBE3</accession>
<evidence type="ECO:0000256" key="2">
    <source>
        <dbReference type="SAM" id="SignalP"/>
    </source>
</evidence>
<organism evidence="4 5">
    <name type="scientific">Segetibacter aerophilus</name>
    <dbReference type="NCBI Taxonomy" id="670293"/>
    <lineage>
        <taxon>Bacteria</taxon>
        <taxon>Pseudomonadati</taxon>
        <taxon>Bacteroidota</taxon>
        <taxon>Chitinophagia</taxon>
        <taxon>Chitinophagales</taxon>
        <taxon>Chitinophagaceae</taxon>
        <taxon>Segetibacter</taxon>
    </lineage>
</organism>
<dbReference type="EMBL" id="BJYT01000006">
    <property type="protein sequence ID" value="GEO09291.1"/>
    <property type="molecule type" value="Genomic_DNA"/>
</dbReference>
<comment type="caution">
    <text evidence="4">The sequence shown here is derived from an EMBL/GenBank/DDBJ whole genome shotgun (WGS) entry which is preliminary data.</text>
</comment>
<reference evidence="4 5" key="1">
    <citation type="submission" date="2019-07" db="EMBL/GenBank/DDBJ databases">
        <title>Whole genome shotgun sequence of Segetibacter aerophilus NBRC 106135.</title>
        <authorList>
            <person name="Hosoyama A."/>
            <person name="Uohara A."/>
            <person name="Ohji S."/>
            <person name="Ichikawa N."/>
        </authorList>
    </citation>
    <scope>NUCLEOTIDE SEQUENCE [LARGE SCALE GENOMIC DNA]</scope>
    <source>
        <strain evidence="4 5">NBRC 106135</strain>
    </source>
</reference>
<evidence type="ECO:0000256" key="1">
    <source>
        <dbReference type="SAM" id="MobiDB-lite"/>
    </source>
</evidence>
<evidence type="ECO:0000259" key="3">
    <source>
        <dbReference type="Pfam" id="PF14349"/>
    </source>
</evidence>
<dbReference type="InterPro" id="IPR025684">
    <property type="entry name" value="SprA_N_dom"/>
</dbReference>
<dbReference type="InterPro" id="IPR026377">
    <property type="entry name" value="Cell_surface_SprA"/>
</dbReference>
<sequence length="2444" mass="275843">MYFKQPSVSIRYYYKFSLIVSIILSAFGATCSYAQDTSRRASRDTTRFPISDRVGDPFTYNSNNPFNLSDTAYIKRDIQYDPKTKQYYIVEKIGNSYYRTPTYMTFEEMMRFKARQSESEYFRKRANTLSVLNRKVERPKLKTYDKLFDRIFGVGPNGLKVDIRPQGNVDITAGYEGQNIKNPTLPESARKNGGFDFNMNSNINVIANIGDKLKLPINYNTLANFDFENQLKLDYKGMDDEIIKSIEAGNVSFTSKGTLIPSAQSLFGLKTQLQFGKLFLSGVIATQKAQRQSLALQGGAATSTFNKKLDDYEENRHFLLGDYFRANYNKAMENLPVVNTQVQIQRMEVWVTNRTGATTETRDVVGLMDLGEGTPFNTRFQGNGGLPANGANNLYTTLINQPGIRNPVTINANLMGIGLRPVEDYEKTFARKLSPNEYYFNPQIGFVSLNQQLQSDEVLGVAYQYTYNGRVYQVGEFSQDVALDSTQGVQKVLLLKLLKATSQRPALPIWKWMMKNVYSLDLPGIQRQDFKLNILYQEPSGGLKRFLPESANSVEGRTLLRILNLDRLNNQNDPLPDGVFDYVEGFTVLSQQGKIIFPVLEPFGRDLERLAFTGTSDTLRNKYVYRQLYDSIKAIAQTYANLNRYVMQGAGRGNSTSEIYLGAFNVPPGSVTVTAGGQILREGFDYSIDYNLGTVKILNGAILNSGIPVNVQFENNAGFGMQQRSFLGLRADYLANRKLALGATMARLSERPFFTKMNYGEDPIRNTMYGVDFNYRTESPSLTRLLNKLPFYQSNVMSTINAYGEAAFLKPGHPPQIGSGSNGLIYVDDFEGTRNNIDLRFPFISWALASTPQGNGLFPEATLADSLPYNFNRAKLAWYNIEPILQDRNSVNNPLRRNVAELSDPRVRAVYNQELYPQRTNNLGENQLVTFDLAYYPTDIGPYNFVSDQAQVDASGKLKNPRQRWGGIMRSIDQTDFETSNVEFVEFWVQDPFIKKPNSTGGKLYLNLGSISEDVLKDSRRFYENGLNSPNQPSAVDNSSTWGRTPVNPIQVTQAFSNDPADRPFQDVGFDGLDDAGEAGKRAGYLNSIRANFGPGSALYARAQQDPSNDNYKWYRDNSYDATNTGILGRYKNFNNPQGNSPIATGNSQFSPAATLYPDNEDLNRDNTLNETEEYYQYAIDLKPGMDVGNTKYITDRQVIPVRYADGSSKNENWYLFRVPIADYEKKVGNIPDFKSIRFVRMFLTDFEDSVVLRFARLDLVRNQWRNFAFKLDTAGNYVQQPRGGNTTFNVLAVNVEENSKRQPVNYLIPPGIERVQQLSNNGINLLQNEQAMSFQIRNLATNDVRAVFKTMNLDMRQYGSLHMFVHAESTPSTIAQPIKNNQLNAVIRIGSDFLNNYYEIKIPLTVTPPGNYPNTDAGQRRVWPDSNNLDFDIQDLVQLKMRRNSRSINITNYYQEIVGNKTYAIKGNPNLGEVQAFLIGVENSQSSNGIPASAEVWVNELRLSKLDEKGGYAATGRVDIALADLGTIAVSGSTHTTGFGSLEQRVNERARENFMQYDIATNLEMGRLLPKKLGISIPLYASINQTITTPEYDPYDLDIKLKDKLNGLSGKDRTNSKNAAIDKTTIKTVNFTNMRVMPTGKTKIWSISNFDFSYSYIKYEQTNPLILKNDVVKHRGGLGYTFNKQPKYFEPFKRIIKSKSPWFALVRDFNVNPQPSLLSFRADVNRQFGTFVPRIVNSFDNKVDRVDTTFDKFFTFDRYYNLRWDLTKSLNIDFSAVNNARIDEPIGSIDTRAKKDTVRTNFMKGGRNTLYQQRAIASYTFPLTKLPLTNWMNARYSYTTTYNWIGASRLAISLGNTIENSQENNITGELDFTRLYAKSRWLRALDQAPAPQQGNPQDPNAPGRNKRTPQNANPANPPAAVSTLPTREEVIKGLSGKEKRVALRKWRKQRREERKAARLLKAAQPVEMPGIARAGGQLLTMVKHATVNFGESYRSRIPGYTDSTKILGQNWNTMAPGLDFVFGRQPDSNWLNQKAARGLITRDTTLNFMFRQSIDQKINVTAQLEPIREFLVDLNMEKTYTKDYSELFKTVSQNGKFEHLSPLATGGFNVSYIAFKTLFTKNKPTEISQTFRQFEAYRLILSERLALANPYQKGLGNNPDGFYKGYNRYAQDVLIPAFIAAYSGQDPKNVGLIQQSNPNIKSNPFASIKPKPNWRVTYTGLTRLPALAKTFSAISITHAYNGSLGMNSFNSALNFTDPFAYSAPGFIDTISGNFVPFFLVPNITIQESFSPLLGIDVTTVSQLTASLQYRKTRQLSLSLVDYQLSEVNSTEITLGGSFRKRGFNLPFKIPGTKGKKLQNDVNFRLDLSIRDDATSNSRLDQDNAFSTGGQKVVTLQPSIDYVLNNRVNIKLYFDQRKVVPYISTSAPITNTRAGVQIRISLAQ</sequence>
<keyword evidence="5" id="KW-1185">Reference proteome</keyword>
<dbReference type="Proteomes" id="UP000321513">
    <property type="component" value="Unassembled WGS sequence"/>
</dbReference>
<evidence type="ECO:0000313" key="5">
    <source>
        <dbReference type="Proteomes" id="UP000321513"/>
    </source>
</evidence>
<feature type="compositionally biased region" description="Low complexity" evidence="1">
    <location>
        <begin position="1912"/>
        <end position="1921"/>
    </location>
</feature>
<feature type="domain" description="Gliding motility protein SprA N-terminal" evidence="3">
    <location>
        <begin position="74"/>
        <end position="356"/>
    </location>
</feature>
<feature type="signal peptide" evidence="2">
    <location>
        <begin position="1"/>
        <end position="34"/>
    </location>
</feature>